<dbReference type="InterPro" id="IPR012340">
    <property type="entry name" value="NA-bd_OB-fold"/>
</dbReference>
<dbReference type="Pfam" id="PF02721">
    <property type="entry name" value="DUF223"/>
    <property type="match status" value="1"/>
</dbReference>
<name>A0ABD1I163_SALDI</name>
<dbReference type="SUPFAM" id="SSF50249">
    <property type="entry name" value="Nucleic acid-binding proteins"/>
    <property type="match status" value="1"/>
</dbReference>
<evidence type="ECO:0000259" key="1">
    <source>
        <dbReference type="Pfam" id="PF02721"/>
    </source>
</evidence>
<sequence length="209" mass="23511">MPLFFTLIDNLHPSVISSVIKVCCIRVYDVAMPGNKKEIISLDCVLHDRKGVRIQATFPRNLIDKPNLFRGDVRISTHYNASMVYINSGAVEFKDFEKRICNDQLFFGQKCIVKYSGKKVNNEFNGIVVKSIYDLLCLEIADSSFVTPISSTLTKDVEEELLYESSAKRCLDLDFEGCDGDVLKKNKSGVSLEDLETNNDGTFSSDLEI</sequence>
<evidence type="ECO:0000313" key="3">
    <source>
        <dbReference type="Proteomes" id="UP001567538"/>
    </source>
</evidence>
<proteinExistence type="predicted"/>
<reference evidence="2 3" key="1">
    <citation type="submission" date="2024-06" db="EMBL/GenBank/DDBJ databases">
        <title>A chromosome level genome sequence of Diviner's sage (Salvia divinorum).</title>
        <authorList>
            <person name="Ford S.A."/>
            <person name="Ro D.-K."/>
            <person name="Ness R.W."/>
            <person name="Phillips M.A."/>
        </authorList>
    </citation>
    <scope>NUCLEOTIDE SEQUENCE [LARGE SCALE GENOMIC DNA]</scope>
    <source>
        <strain evidence="2">SAF-2024a</strain>
        <tissue evidence="2">Leaf</tissue>
    </source>
</reference>
<dbReference type="AlphaFoldDB" id="A0ABD1I163"/>
<dbReference type="EMBL" id="JBEAFC010000003">
    <property type="protein sequence ID" value="KAL1562450.1"/>
    <property type="molecule type" value="Genomic_DNA"/>
</dbReference>
<evidence type="ECO:0000313" key="2">
    <source>
        <dbReference type="EMBL" id="KAL1562450.1"/>
    </source>
</evidence>
<dbReference type="InterPro" id="IPR003871">
    <property type="entry name" value="RFA1B/D_OB_1st"/>
</dbReference>
<accession>A0ABD1I163</accession>
<protein>
    <recommendedName>
        <fullName evidence="1">Replication protein A 70 kDa DNA-binding subunit B/D first OB fold domain-containing protein</fullName>
    </recommendedName>
</protein>
<organism evidence="2 3">
    <name type="scientific">Salvia divinorum</name>
    <name type="common">Maria pastora</name>
    <name type="synonym">Diviner's sage</name>
    <dbReference type="NCBI Taxonomy" id="28513"/>
    <lineage>
        <taxon>Eukaryota</taxon>
        <taxon>Viridiplantae</taxon>
        <taxon>Streptophyta</taxon>
        <taxon>Embryophyta</taxon>
        <taxon>Tracheophyta</taxon>
        <taxon>Spermatophyta</taxon>
        <taxon>Magnoliopsida</taxon>
        <taxon>eudicotyledons</taxon>
        <taxon>Gunneridae</taxon>
        <taxon>Pentapetalae</taxon>
        <taxon>asterids</taxon>
        <taxon>lamiids</taxon>
        <taxon>Lamiales</taxon>
        <taxon>Lamiaceae</taxon>
        <taxon>Nepetoideae</taxon>
        <taxon>Mentheae</taxon>
        <taxon>Salviinae</taxon>
        <taxon>Salvia</taxon>
        <taxon>Salvia subgen. Calosphace</taxon>
    </lineage>
</organism>
<gene>
    <name evidence="2" type="ORF">AAHA92_05026</name>
</gene>
<keyword evidence="3" id="KW-1185">Reference proteome</keyword>
<comment type="caution">
    <text evidence="2">The sequence shown here is derived from an EMBL/GenBank/DDBJ whole genome shotgun (WGS) entry which is preliminary data.</text>
</comment>
<dbReference type="Proteomes" id="UP001567538">
    <property type="component" value="Unassembled WGS sequence"/>
</dbReference>
<feature type="domain" description="Replication protein A 70 kDa DNA-binding subunit B/D first OB fold" evidence="1">
    <location>
        <begin position="5"/>
        <end position="65"/>
    </location>
</feature>